<dbReference type="RefSeq" id="WP_155087850.1">
    <property type="nucleotide sequence ID" value="NZ_WJYA01000003.1"/>
</dbReference>
<feature type="repeat" description="TPR" evidence="3">
    <location>
        <begin position="704"/>
        <end position="737"/>
    </location>
</feature>
<evidence type="ECO:0008006" key="6">
    <source>
        <dbReference type="Google" id="ProtNLM"/>
    </source>
</evidence>
<accession>A0A7K1GA46</accession>
<keyword evidence="5" id="KW-1185">Reference proteome</keyword>
<evidence type="ECO:0000313" key="4">
    <source>
        <dbReference type="EMBL" id="MTE26011.1"/>
    </source>
</evidence>
<evidence type="ECO:0000256" key="1">
    <source>
        <dbReference type="ARBA" id="ARBA00005622"/>
    </source>
</evidence>
<dbReference type="Proteomes" id="UP000447545">
    <property type="component" value="Unassembled WGS sequence"/>
</dbReference>
<dbReference type="Pfam" id="PF13181">
    <property type="entry name" value="TPR_8"/>
    <property type="match status" value="1"/>
</dbReference>
<keyword evidence="3" id="KW-0802">TPR repeat</keyword>
<name>A0A7K1GA46_9FLAO</name>
<organism evidence="4 5">
    <name type="scientific">Winogradskyella ouciana</name>
    <dbReference type="NCBI Taxonomy" id="2608631"/>
    <lineage>
        <taxon>Bacteria</taxon>
        <taxon>Pseudomonadati</taxon>
        <taxon>Bacteroidota</taxon>
        <taxon>Flavobacteriia</taxon>
        <taxon>Flavobacteriales</taxon>
        <taxon>Flavobacteriaceae</taxon>
        <taxon>Winogradskyella</taxon>
    </lineage>
</organism>
<sequence>MKAKITCLFLLVVSYTFGQKNNHNKLKIGTEYSISSKILNEKRSYIVALPKTYSESSTKYPVLVLTDGDYRFLYTSGIIEFLSKQNEIPETIIVAIPNIDRTRDLTPTSITFNNMNGGGGANFLKFIENELLPEVESKFRTNSYNVLAGHSLGGLFVGYSYITNSSFSGFIASDPSFWWDNQYVVNEINSDVVQQIKNKKIYISSADNYERNEGMVTFMRNAQELFYARLKQLGVAYSNIKLDYFENENHGTSAYMSWYNGIKFVFKDFMLDNIYNKTSDEITDHYSRLSIKKGKEILPPDQLIQKIAEYKLNLGNDNNGAISLLEMNTLNYPSSINYEKLSEAYKALGNDNFAEINYKKALELRTSESNSINENISKQNEIDIFLPTIKHTIKSEKLKEIRSFTVGLPPSYNRAKNDYPIMLILDGNYHLHHAMTTIEVMSKEGQIPEMIVVAVNTENNRTRDLSPTKSLVGYNGKDNSQWQETSGGGKLFLKFLEQEVLPEVKINYRTKDYAMLVGHSLGGLMAAEAYLNNSVFKSYIAMDPSFWWDEHYIVKKIDTLITNKIKHKKFYFSGADSYEKTNGKIANMRNNHELFIATLKNSNVSYRNVEFDVFEDENHNSVPLISLYHGLLFIFQDYVLDDIIDKSLQEIQQHYEALSTNLGVSFLPPENVINRVAWAKFNNNQREEAYTLFQLNINNYPTSNTVYEMLAYAYSNAGKSQEAIKYFKKSLEFNSNENEIRRIKQLILDLEK</sequence>
<comment type="caution">
    <text evidence="4">The sequence shown here is derived from an EMBL/GenBank/DDBJ whole genome shotgun (WGS) entry which is preliminary data.</text>
</comment>
<dbReference type="InterPro" id="IPR052558">
    <property type="entry name" value="Siderophore_Hydrolase_D"/>
</dbReference>
<proteinExistence type="inferred from homology"/>
<keyword evidence="2" id="KW-0378">Hydrolase</keyword>
<reference evidence="4 5" key="1">
    <citation type="submission" date="2019-11" db="EMBL/GenBank/DDBJ databases">
        <title>Winogradskyella ouciana sp. nov., isolated from the hadal seawater of the Mariana Trench.</title>
        <authorList>
            <person name="Liu R."/>
        </authorList>
    </citation>
    <scope>NUCLEOTIDE SEQUENCE [LARGE SCALE GENOMIC DNA]</scope>
    <source>
        <strain evidence="4 5">ZXX205</strain>
    </source>
</reference>
<dbReference type="PROSITE" id="PS50005">
    <property type="entry name" value="TPR"/>
    <property type="match status" value="1"/>
</dbReference>
<dbReference type="InterPro" id="IPR000801">
    <property type="entry name" value="Esterase-like"/>
</dbReference>
<evidence type="ECO:0000256" key="2">
    <source>
        <dbReference type="ARBA" id="ARBA00022801"/>
    </source>
</evidence>
<dbReference type="AlphaFoldDB" id="A0A7K1GA46"/>
<evidence type="ECO:0000313" key="5">
    <source>
        <dbReference type="Proteomes" id="UP000447545"/>
    </source>
</evidence>
<dbReference type="InterPro" id="IPR011990">
    <property type="entry name" value="TPR-like_helical_dom_sf"/>
</dbReference>
<gene>
    <name evidence="4" type="ORF">F1003_03610</name>
</gene>
<dbReference type="Gene3D" id="3.40.50.1820">
    <property type="entry name" value="alpha/beta hydrolase"/>
    <property type="match status" value="2"/>
</dbReference>
<dbReference type="GO" id="GO:0016788">
    <property type="term" value="F:hydrolase activity, acting on ester bonds"/>
    <property type="evidence" value="ECO:0007669"/>
    <property type="project" value="TreeGrafter"/>
</dbReference>
<dbReference type="SUPFAM" id="SSF53474">
    <property type="entry name" value="alpha/beta-Hydrolases"/>
    <property type="match status" value="2"/>
</dbReference>
<comment type="similarity">
    <text evidence="1">Belongs to the esterase D family.</text>
</comment>
<dbReference type="PANTHER" id="PTHR40841:SF2">
    <property type="entry name" value="SIDEROPHORE-DEGRADING ESTERASE (EUROFUNG)"/>
    <property type="match status" value="1"/>
</dbReference>
<dbReference type="SUPFAM" id="SSF48452">
    <property type="entry name" value="TPR-like"/>
    <property type="match status" value="1"/>
</dbReference>
<dbReference type="InterPro" id="IPR029058">
    <property type="entry name" value="AB_hydrolase_fold"/>
</dbReference>
<evidence type="ECO:0000256" key="3">
    <source>
        <dbReference type="PROSITE-ProRule" id="PRU00339"/>
    </source>
</evidence>
<dbReference type="PANTHER" id="PTHR40841">
    <property type="entry name" value="SIDEROPHORE TRIACETYLFUSARININE C ESTERASE"/>
    <property type="match status" value="1"/>
</dbReference>
<dbReference type="InterPro" id="IPR019734">
    <property type="entry name" value="TPR_rpt"/>
</dbReference>
<dbReference type="SMART" id="SM00028">
    <property type="entry name" value="TPR"/>
    <property type="match status" value="2"/>
</dbReference>
<protein>
    <recommendedName>
        <fullName evidence="6">Alpha/beta hydrolase</fullName>
    </recommendedName>
</protein>
<dbReference type="Pfam" id="PF00756">
    <property type="entry name" value="Esterase"/>
    <property type="match status" value="2"/>
</dbReference>
<dbReference type="EMBL" id="WJYA01000003">
    <property type="protein sequence ID" value="MTE26011.1"/>
    <property type="molecule type" value="Genomic_DNA"/>
</dbReference>